<dbReference type="STRING" id="3702.F4IJP7"/>
<keyword evidence="3" id="KW-0597">Phosphoprotein</keyword>
<dbReference type="FunFam" id="3.80.10.10:FF:000129">
    <property type="entry name" value="Leucine-rich repeat receptor-like kinase"/>
    <property type="match status" value="1"/>
</dbReference>
<keyword evidence="4" id="KW-0433">Leucine-rich repeat</keyword>
<dbReference type="eggNOG" id="ENOG502QQCZ">
    <property type="taxonomic scope" value="Eukaryota"/>
</dbReference>
<evidence type="ECO:0000259" key="18">
    <source>
        <dbReference type="PROSITE" id="PS50011"/>
    </source>
</evidence>
<dbReference type="iPTMnet" id="F4IJP7"/>
<keyword evidence="11 15" id="KW-0067">ATP-binding</keyword>
<evidence type="ECO:0000256" key="13">
    <source>
        <dbReference type="ARBA" id="ARBA00023136"/>
    </source>
</evidence>
<keyword evidence="14" id="KW-0675">Receptor</keyword>
<dbReference type="InterPro" id="IPR008271">
    <property type="entry name" value="Ser/Thr_kinase_AS"/>
</dbReference>
<dbReference type="SMR" id="F4IJP7"/>
<dbReference type="InterPro" id="IPR032675">
    <property type="entry name" value="LRR_dom_sf"/>
</dbReference>
<dbReference type="GO" id="GO:0004674">
    <property type="term" value="F:protein serine/threonine kinase activity"/>
    <property type="evidence" value="ECO:0007669"/>
    <property type="project" value="UniProtKB-KW"/>
</dbReference>
<feature type="signal peptide" evidence="17">
    <location>
        <begin position="1"/>
        <end position="24"/>
    </location>
</feature>
<evidence type="ECO:0000256" key="6">
    <source>
        <dbReference type="ARBA" id="ARBA00022692"/>
    </source>
</evidence>
<dbReference type="ExpressionAtlas" id="F4IJP7">
    <property type="expression patterns" value="baseline and differential"/>
</dbReference>
<dbReference type="TAIR" id="AT2G29000"/>
<dbReference type="PaxDb" id="3702-AT2G29000.1"/>
<feature type="chain" id="PRO_5003311441" evidence="17">
    <location>
        <begin position="25"/>
        <end position="872"/>
    </location>
</feature>
<dbReference type="SMART" id="SM00220">
    <property type="entry name" value="S_TKc"/>
    <property type="match status" value="1"/>
</dbReference>
<evidence type="ECO:0000256" key="11">
    <source>
        <dbReference type="ARBA" id="ARBA00022840"/>
    </source>
</evidence>
<dbReference type="EMBL" id="CP002685">
    <property type="protein sequence ID" value="AEC08198.1"/>
    <property type="molecule type" value="Genomic_DNA"/>
</dbReference>
<evidence type="ECO:0000256" key="12">
    <source>
        <dbReference type="ARBA" id="ARBA00022989"/>
    </source>
</evidence>
<dbReference type="Proteomes" id="UP000006548">
    <property type="component" value="Chromosome 2"/>
</dbReference>
<dbReference type="AlphaFoldDB" id="F4IJP7"/>
<dbReference type="FunFam" id="1.10.510.10:FF:000146">
    <property type="entry name" value="LRR receptor-like serine/threonine-protein kinase IOS1"/>
    <property type="match status" value="1"/>
</dbReference>
<keyword evidence="5" id="KW-0808">Transferase</keyword>
<evidence type="ECO:0000256" key="10">
    <source>
        <dbReference type="ARBA" id="ARBA00022777"/>
    </source>
</evidence>
<keyword evidence="6 16" id="KW-0812">Transmembrane</keyword>
<dbReference type="InterPro" id="IPR011009">
    <property type="entry name" value="Kinase-like_dom_sf"/>
</dbReference>
<dbReference type="ProteomicsDB" id="212255"/>
<dbReference type="Pfam" id="PF12819">
    <property type="entry name" value="Malectin_like"/>
    <property type="match status" value="1"/>
</dbReference>
<feature type="domain" description="Protein kinase" evidence="18">
    <location>
        <begin position="565"/>
        <end position="838"/>
    </location>
</feature>
<reference evidence="20 21" key="1">
    <citation type="journal article" date="1999" name="Nature">
        <title>Sequence and analysis of chromosome 2 of the plant Arabidopsis thaliana.</title>
        <authorList>
            <person name="Lin X."/>
            <person name="Kaul S."/>
            <person name="Rounsley S."/>
            <person name="Shea T.P."/>
            <person name="Benito M.I."/>
            <person name="Town C.D."/>
            <person name="Fujii C.Y."/>
            <person name="Mason T."/>
            <person name="Bowman C.L."/>
            <person name="Barnstead M."/>
            <person name="Feldblyum T.V."/>
            <person name="Buell C.R."/>
            <person name="Ketchum K.A."/>
            <person name="Lee J."/>
            <person name="Ronning C.M."/>
            <person name="Koo H.L."/>
            <person name="Moffat K.S."/>
            <person name="Cronin L.A."/>
            <person name="Shen M."/>
            <person name="Pai G."/>
            <person name="Van Aken S."/>
            <person name="Umayam L."/>
            <person name="Tallon L.J."/>
            <person name="Gill J.E."/>
            <person name="Adams M.D."/>
            <person name="Carrera A.J."/>
            <person name="Creasy T.H."/>
            <person name="Goodman H.M."/>
            <person name="Somerville C.R."/>
            <person name="Copenhaver G.P."/>
            <person name="Preuss D."/>
            <person name="Nierman W.C."/>
            <person name="White O."/>
            <person name="Eisen J.A."/>
            <person name="Salzberg S.L."/>
            <person name="Fraser C.M."/>
            <person name="Venter J.C."/>
        </authorList>
    </citation>
    <scope>NUCLEOTIDE SEQUENCE [LARGE SCALE GENOMIC DNA]</scope>
    <source>
        <strain evidence="21">cv. Columbia</strain>
    </source>
</reference>
<dbReference type="InterPro" id="IPR001611">
    <property type="entry name" value="Leu-rich_rpt"/>
</dbReference>
<dbReference type="Gene3D" id="1.10.510.10">
    <property type="entry name" value="Transferase(Phosphotransferase) domain 1"/>
    <property type="match status" value="1"/>
</dbReference>
<dbReference type="FunFam" id="3.30.200.20:FF:000394">
    <property type="entry name" value="Leucine-rich repeat receptor-like protein kinase"/>
    <property type="match status" value="1"/>
</dbReference>
<dbReference type="Pfam" id="PF00069">
    <property type="entry name" value="Pkinase"/>
    <property type="match status" value="1"/>
</dbReference>
<feature type="binding site" evidence="15">
    <location>
        <position position="593"/>
    </location>
    <ligand>
        <name>ATP</name>
        <dbReference type="ChEBI" id="CHEBI:30616"/>
    </ligand>
</feature>
<dbReference type="PANTHER" id="PTHR45631:SF97">
    <property type="entry name" value="LEUCINE-RICH REPEAT PROTEIN KINASE FAMILY PROTEIN"/>
    <property type="match status" value="1"/>
</dbReference>
<keyword evidence="10 20" id="KW-0418">Kinase</keyword>
<keyword evidence="13 16" id="KW-0472">Membrane</keyword>
<evidence type="ECO:0000256" key="1">
    <source>
        <dbReference type="ARBA" id="ARBA00004167"/>
    </source>
</evidence>
<dbReference type="InterPro" id="IPR017441">
    <property type="entry name" value="Protein_kinase_ATP_BS"/>
</dbReference>
<proteinExistence type="predicted"/>
<accession>F4IJP7</accession>
<name>F4IJP7_ARATH</name>
<dbReference type="Gene3D" id="3.30.200.20">
    <property type="entry name" value="Phosphorylase Kinase, domain 1"/>
    <property type="match status" value="1"/>
</dbReference>
<evidence type="ECO:0000256" key="17">
    <source>
        <dbReference type="SAM" id="SignalP"/>
    </source>
</evidence>
<keyword evidence="2" id="KW-0723">Serine/threonine-protein kinase</keyword>
<dbReference type="RefSeq" id="NP_180466.2">
    <property type="nucleotide sequence ID" value="NM_128459.3"/>
</dbReference>
<dbReference type="SUPFAM" id="SSF52058">
    <property type="entry name" value="L domain-like"/>
    <property type="match status" value="1"/>
</dbReference>
<dbReference type="GO" id="GO:0005524">
    <property type="term" value="F:ATP binding"/>
    <property type="evidence" value="ECO:0007669"/>
    <property type="project" value="UniProtKB-UniRule"/>
</dbReference>
<dbReference type="KEGG" id="ath:AT2G29000"/>
<sequence>MEGHRGLLLALIVNIFSIVHLVHAQNPEGFISLDCGLPAKESPYTESTTSLVFTSDANFISSGISTKLPKHDDYKPYNFLRYFPDGTRHCYDLSVKQGTNYLIRASFVYGNYDGRNIMPRFDLYIGPNIWAVVSELDLYSPEEEIIHMTKSTSLQICLVKTGPTTPFISTLELRPLRNDNYITQSGSLKLMQRMCMTETVSTLRYPDDVYDRLWYTDGIYETKAVKTALSVNSTNPFELPQVIIRSAATPVNSSEPITVEYGGYSSGDQVYLYLHFAEIQTLKASDNREFDIVWANNIKKLAYKPKVSQIDTLLNTSPNKCDNTFCKAFLVRTQRSTLPPLLNAYEVYILVEFPYSETHPDDVVAIKKIKAAYGLKIISWQGDPCLPREYKWEYIECSYTNNSIPPRIISLDLSNRGLKGIIEPVLQNLTQLEKLDLSINRLSGEVPEFLANMKSLSNINLSWNNLKGLIPPALEEKRKNGLKLNTQGNQNLCPGDECKRSIPKFPVTTVVSISAILLTVVVLLIVFIYKKKKTSKVRHRLPITKSEILTKKRRFTYSEVEAVTNKFERVIGEGGFGIVYHGHLNDTEQVAVKLLSHSSTQGYKQFKAEVELLLRVHHTNLVNLVGYCNEEDHLALVYEYAANGDLKQHLSGESSSAALNWASRLGIATETAQGLEYLHIGCEPPMIHRDVKTTNILLDEHFHAKLADFGLSRSFPVGVESHVSTNVAGTPGYLDPEYYRTNWLTEKSDVYSMGIVLLEIITNQPVIQQVREKPHIAEWVGLMLTKGDIKSIMDPKLNGEYDSSSVWKALELAMSCVNPSSGGRPTMSQVISELKECLIYENSRKEGRSEVDSKSSIELSTSFTAEVTPDAR</sequence>
<evidence type="ECO:0000256" key="2">
    <source>
        <dbReference type="ARBA" id="ARBA00022527"/>
    </source>
</evidence>
<dbReference type="OMA" id="WTTINIT"/>
<keyword evidence="8" id="KW-0677">Repeat</keyword>
<dbReference type="PROSITE" id="PS00107">
    <property type="entry name" value="PROTEIN_KINASE_ATP"/>
    <property type="match status" value="1"/>
</dbReference>
<dbReference type="Araport" id="AT2G29000"/>
<evidence type="ECO:0000256" key="8">
    <source>
        <dbReference type="ARBA" id="ARBA00022737"/>
    </source>
</evidence>
<dbReference type="GeneID" id="817449"/>
<keyword evidence="7 17" id="KW-0732">Signal</keyword>
<evidence type="ECO:0000256" key="9">
    <source>
        <dbReference type="ARBA" id="ARBA00022741"/>
    </source>
</evidence>
<dbReference type="InParanoid" id="F4IJP7"/>
<keyword evidence="21" id="KW-1185">Reference proteome</keyword>
<evidence type="ECO:0000313" key="19">
    <source>
        <dbReference type="Araport" id="AT2G29000"/>
    </source>
</evidence>
<evidence type="ECO:0000313" key="21">
    <source>
        <dbReference type="Proteomes" id="UP000006548"/>
    </source>
</evidence>
<comment type="subcellular location">
    <subcellularLocation>
        <location evidence="1">Membrane</location>
        <topology evidence="1">Single-pass membrane protein</topology>
    </subcellularLocation>
</comment>
<dbReference type="PROSITE" id="PS00108">
    <property type="entry name" value="PROTEIN_KINASE_ST"/>
    <property type="match status" value="1"/>
</dbReference>
<dbReference type="PROSITE" id="PS50011">
    <property type="entry name" value="PROTEIN_KINASE_DOM"/>
    <property type="match status" value="1"/>
</dbReference>
<keyword evidence="12 16" id="KW-1133">Transmembrane helix</keyword>
<dbReference type="Pfam" id="PF00560">
    <property type="entry name" value="LRR_1"/>
    <property type="match status" value="2"/>
</dbReference>
<evidence type="ECO:0000256" key="14">
    <source>
        <dbReference type="ARBA" id="ARBA00023170"/>
    </source>
</evidence>
<dbReference type="PANTHER" id="PTHR45631">
    <property type="entry name" value="OS07G0107800 PROTEIN-RELATED"/>
    <property type="match status" value="1"/>
</dbReference>
<dbReference type="GO" id="GO:0016020">
    <property type="term" value="C:membrane"/>
    <property type="evidence" value="ECO:0007669"/>
    <property type="project" value="UniProtKB-SubCell"/>
</dbReference>
<evidence type="ECO:0000313" key="20">
    <source>
        <dbReference type="EMBL" id="AEC08198.1"/>
    </source>
</evidence>
<dbReference type="InterPro" id="IPR024788">
    <property type="entry name" value="Malectin-like_Carb-bd_dom"/>
</dbReference>
<dbReference type="Gene3D" id="3.80.10.10">
    <property type="entry name" value="Ribonuclease Inhibitor"/>
    <property type="match status" value="1"/>
</dbReference>
<evidence type="ECO:0000256" key="5">
    <source>
        <dbReference type="ARBA" id="ARBA00022679"/>
    </source>
</evidence>
<dbReference type="HOGENOM" id="CLU_000288_41_3_1"/>
<evidence type="ECO:0000256" key="15">
    <source>
        <dbReference type="PROSITE-ProRule" id="PRU10141"/>
    </source>
</evidence>
<protein>
    <submittedName>
        <fullName evidence="20">Leucine-rich repeat protein kinase family protein</fullName>
    </submittedName>
</protein>
<keyword evidence="9 15" id="KW-0547">Nucleotide-binding</keyword>
<feature type="transmembrane region" description="Helical" evidence="16">
    <location>
        <begin position="507"/>
        <end position="529"/>
    </location>
</feature>
<gene>
    <name evidence="19 20" type="ordered locus">At2g29000</name>
    <name evidence="20" type="ORF">T9I4.8</name>
    <name evidence="20" type="ORF">T9I4_8</name>
</gene>
<dbReference type="SUPFAM" id="SSF56112">
    <property type="entry name" value="Protein kinase-like (PK-like)"/>
    <property type="match status" value="1"/>
</dbReference>
<reference evidence="21" key="2">
    <citation type="journal article" date="2017" name="Plant J.">
        <title>Araport11: a complete reannotation of the Arabidopsis thaliana reference genome.</title>
        <authorList>
            <person name="Cheng C.Y."/>
            <person name="Krishnakumar V."/>
            <person name="Chan A.P."/>
            <person name="Thibaud-Nissen F."/>
            <person name="Schobel S."/>
            <person name="Town C.D."/>
        </authorList>
    </citation>
    <scope>GENOME REANNOTATION</scope>
    <source>
        <strain evidence="21">cv. Columbia</strain>
    </source>
</reference>
<evidence type="ECO:0000256" key="16">
    <source>
        <dbReference type="SAM" id="Phobius"/>
    </source>
</evidence>
<dbReference type="GlyGen" id="F4IJP7">
    <property type="glycosylation" value="1 site"/>
</dbReference>
<evidence type="ECO:0000256" key="4">
    <source>
        <dbReference type="ARBA" id="ARBA00022614"/>
    </source>
</evidence>
<dbReference type="InterPro" id="IPR000719">
    <property type="entry name" value="Prot_kinase_dom"/>
</dbReference>
<evidence type="ECO:0000256" key="7">
    <source>
        <dbReference type="ARBA" id="ARBA00022729"/>
    </source>
</evidence>
<organism evidence="20 21">
    <name type="scientific">Arabidopsis thaliana</name>
    <name type="common">Mouse-ear cress</name>
    <dbReference type="NCBI Taxonomy" id="3702"/>
    <lineage>
        <taxon>Eukaryota</taxon>
        <taxon>Viridiplantae</taxon>
        <taxon>Streptophyta</taxon>
        <taxon>Embryophyta</taxon>
        <taxon>Tracheophyta</taxon>
        <taxon>Spermatophyta</taxon>
        <taxon>Magnoliopsida</taxon>
        <taxon>eudicotyledons</taxon>
        <taxon>Gunneridae</taxon>
        <taxon>Pentapetalae</taxon>
        <taxon>rosids</taxon>
        <taxon>malvids</taxon>
        <taxon>Brassicales</taxon>
        <taxon>Brassicaceae</taxon>
        <taxon>Camelineae</taxon>
        <taxon>Arabidopsis</taxon>
    </lineage>
</organism>
<dbReference type="CDD" id="cd14066">
    <property type="entry name" value="STKc_IRAK"/>
    <property type="match status" value="1"/>
</dbReference>
<evidence type="ECO:0000256" key="3">
    <source>
        <dbReference type="ARBA" id="ARBA00022553"/>
    </source>
</evidence>